<evidence type="ECO:0000313" key="7">
    <source>
        <dbReference type="Proteomes" id="UP000075884"/>
    </source>
</evidence>
<feature type="binding site" evidence="2">
    <location>
        <position position="15"/>
    </location>
    <ligand>
        <name>Zn(2+)</name>
        <dbReference type="ChEBI" id="CHEBI:29105"/>
    </ligand>
</feature>
<feature type="domain" description="ZAD" evidence="5">
    <location>
        <begin position="13"/>
        <end position="91"/>
    </location>
</feature>
<keyword evidence="2" id="KW-0479">Metal-binding</keyword>
<dbReference type="Pfam" id="PF07776">
    <property type="entry name" value="zf-AD"/>
    <property type="match status" value="1"/>
</dbReference>
<keyword evidence="2" id="KW-0862">Zinc</keyword>
<dbReference type="EnsemblMetazoa" id="ADIR010371-RA">
    <property type="protein sequence ID" value="ADIR010371-PA"/>
    <property type="gene ID" value="ADIR010371"/>
</dbReference>
<dbReference type="Proteomes" id="UP000075884">
    <property type="component" value="Unassembled WGS sequence"/>
</dbReference>
<feature type="region of interest" description="Disordered" evidence="3">
    <location>
        <begin position="179"/>
        <end position="200"/>
    </location>
</feature>
<proteinExistence type="predicted"/>
<name>A0A182NRT1_9DIPT</name>
<evidence type="ECO:0000259" key="5">
    <source>
        <dbReference type="PROSITE" id="PS51915"/>
    </source>
</evidence>
<dbReference type="InterPro" id="IPR012934">
    <property type="entry name" value="Znf_AD"/>
</dbReference>
<dbReference type="PROSITE" id="PS51915">
    <property type="entry name" value="ZAD"/>
    <property type="match status" value="1"/>
</dbReference>
<organism evidence="6 7">
    <name type="scientific">Anopheles dirus</name>
    <dbReference type="NCBI Taxonomy" id="7168"/>
    <lineage>
        <taxon>Eukaryota</taxon>
        <taxon>Metazoa</taxon>
        <taxon>Ecdysozoa</taxon>
        <taxon>Arthropoda</taxon>
        <taxon>Hexapoda</taxon>
        <taxon>Insecta</taxon>
        <taxon>Pterygota</taxon>
        <taxon>Neoptera</taxon>
        <taxon>Endopterygota</taxon>
        <taxon>Diptera</taxon>
        <taxon>Nematocera</taxon>
        <taxon>Culicoidea</taxon>
        <taxon>Culicidae</taxon>
        <taxon>Anophelinae</taxon>
        <taxon>Anopheles</taxon>
    </lineage>
</organism>
<evidence type="ECO:0000256" key="3">
    <source>
        <dbReference type="SAM" id="MobiDB-lite"/>
    </source>
</evidence>
<dbReference type="GO" id="GO:0005634">
    <property type="term" value="C:nucleus"/>
    <property type="evidence" value="ECO:0007669"/>
    <property type="project" value="InterPro"/>
</dbReference>
<evidence type="ECO:0000313" key="6">
    <source>
        <dbReference type="EnsemblMetazoa" id="ADIR010371-PA"/>
    </source>
</evidence>
<dbReference type="AlphaFoldDB" id="A0A182NRT1"/>
<dbReference type="GO" id="GO:0008270">
    <property type="term" value="F:zinc ion binding"/>
    <property type="evidence" value="ECO:0007669"/>
    <property type="project" value="UniProtKB-UniRule"/>
</dbReference>
<sequence length="518" mass="57606">MNTITLPCSDATRFCRLCFSEINLLTVIGPSPAEQKPYQDLLHLMKSYLKLELEGSTDFPSAVCGICIGLLREFDSLYQNAQDYGYAVRVLLSEKIIEDVEEVLPVNKIEPTLVEIYEPNGENESIVEADQIVLEDVPLGESNQREEQIDVYHVDGQLQHIIMEGGTCIEVRTEGARKQPRKNLWNSSHAKVVAQPAPRKRTISPAAANLSHIPKKVPPKPTTLPATSSSRTLNMAATAKRQPQVVGSLKHTTPGSSKQLYRCNQCSNLFVELSNYYGHTCKKQTMANLGIGQKIQCKLCSMTYRSKLLYQKHEYEAHGIRNENFGIQCNICSKLFSQRQDYQLHMRVMHPKPGLNVRRVSIRMLDRGQQIVLLAYVQSALAPGVLELQRPEVVPQAPFPGAYDRHETKVVQPLRGVDGSFATLQHDRHVELFYDEIDHLACTRPGCDAKLQRRPTRLNGTAPVGVVSVVWPVDAVLLGCCCCLEEFSTSSTGSCAVTGTIGTRNGERTFSSGLDVAE</sequence>
<dbReference type="Gene3D" id="3.30.160.60">
    <property type="entry name" value="Classic Zinc Finger"/>
    <property type="match status" value="1"/>
</dbReference>
<dbReference type="InterPro" id="IPR013087">
    <property type="entry name" value="Znf_C2H2_type"/>
</dbReference>
<evidence type="ECO:0000256" key="2">
    <source>
        <dbReference type="PROSITE-ProRule" id="PRU01263"/>
    </source>
</evidence>
<dbReference type="SMART" id="SM00355">
    <property type="entry name" value="ZnF_C2H2"/>
    <property type="match status" value="2"/>
</dbReference>
<dbReference type="VEuPathDB" id="VectorBase:ADIR010371"/>
<keyword evidence="1" id="KW-0863">Zinc-finger</keyword>
<reference evidence="7" key="1">
    <citation type="submission" date="2013-03" db="EMBL/GenBank/DDBJ databases">
        <title>The Genome Sequence of Anopheles dirus WRAIR2.</title>
        <authorList>
            <consortium name="The Broad Institute Genomics Platform"/>
            <person name="Neafsey D.E."/>
            <person name="Walton C."/>
            <person name="Walker B."/>
            <person name="Young S.K."/>
            <person name="Zeng Q."/>
            <person name="Gargeya S."/>
            <person name="Fitzgerald M."/>
            <person name="Haas B."/>
            <person name="Abouelleil A."/>
            <person name="Allen A.W."/>
            <person name="Alvarado L."/>
            <person name="Arachchi H.M."/>
            <person name="Berlin A.M."/>
            <person name="Chapman S.B."/>
            <person name="Gainer-Dewar J."/>
            <person name="Goldberg J."/>
            <person name="Griggs A."/>
            <person name="Gujja S."/>
            <person name="Hansen M."/>
            <person name="Howarth C."/>
            <person name="Imamovic A."/>
            <person name="Ireland A."/>
            <person name="Larimer J."/>
            <person name="McCowan C."/>
            <person name="Murphy C."/>
            <person name="Pearson M."/>
            <person name="Poon T.W."/>
            <person name="Priest M."/>
            <person name="Roberts A."/>
            <person name="Saif S."/>
            <person name="Shea T."/>
            <person name="Sisk P."/>
            <person name="Sykes S."/>
            <person name="Wortman J."/>
            <person name="Nusbaum C."/>
            <person name="Birren B."/>
        </authorList>
    </citation>
    <scope>NUCLEOTIDE SEQUENCE [LARGE SCALE GENOMIC DNA]</scope>
    <source>
        <strain evidence="7">WRAIR2</strain>
    </source>
</reference>
<keyword evidence="7" id="KW-1185">Reference proteome</keyword>
<feature type="binding site" evidence="2">
    <location>
        <position position="67"/>
    </location>
    <ligand>
        <name>Zn(2+)</name>
        <dbReference type="ChEBI" id="CHEBI:29105"/>
    </ligand>
</feature>
<feature type="binding site" evidence="2">
    <location>
        <position position="64"/>
    </location>
    <ligand>
        <name>Zn(2+)</name>
        <dbReference type="ChEBI" id="CHEBI:29105"/>
    </ligand>
</feature>
<dbReference type="SUPFAM" id="SSF57716">
    <property type="entry name" value="Glucocorticoid receptor-like (DNA-binding domain)"/>
    <property type="match status" value="1"/>
</dbReference>
<dbReference type="SUPFAM" id="SSF57667">
    <property type="entry name" value="beta-beta-alpha zinc fingers"/>
    <property type="match status" value="1"/>
</dbReference>
<accession>A0A182NRT1</accession>
<feature type="binding site" evidence="2">
    <location>
        <position position="18"/>
    </location>
    <ligand>
        <name>Zn(2+)</name>
        <dbReference type="ChEBI" id="CHEBI:29105"/>
    </ligand>
</feature>
<protein>
    <submittedName>
        <fullName evidence="6">Uncharacterized protein</fullName>
    </submittedName>
</protein>
<dbReference type="InterPro" id="IPR036236">
    <property type="entry name" value="Znf_C2H2_sf"/>
</dbReference>
<evidence type="ECO:0000256" key="1">
    <source>
        <dbReference type="PROSITE-ProRule" id="PRU00042"/>
    </source>
</evidence>
<dbReference type="PROSITE" id="PS00028">
    <property type="entry name" value="ZINC_FINGER_C2H2_1"/>
    <property type="match status" value="1"/>
</dbReference>
<reference evidence="6" key="2">
    <citation type="submission" date="2020-05" db="UniProtKB">
        <authorList>
            <consortium name="EnsemblMetazoa"/>
        </authorList>
    </citation>
    <scope>IDENTIFICATION</scope>
    <source>
        <strain evidence="6">WRAIR2</strain>
    </source>
</reference>
<dbReference type="PROSITE" id="PS50157">
    <property type="entry name" value="ZINC_FINGER_C2H2_2"/>
    <property type="match status" value="1"/>
</dbReference>
<dbReference type="STRING" id="7168.A0A182NRT1"/>
<feature type="domain" description="C2H2-type" evidence="4">
    <location>
        <begin position="327"/>
        <end position="350"/>
    </location>
</feature>
<evidence type="ECO:0000259" key="4">
    <source>
        <dbReference type="PROSITE" id="PS50157"/>
    </source>
</evidence>